<reference evidence="2 3" key="1">
    <citation type="submission" date="2024-03" db="EMBL/GenBank/DDBJ databases">
        <title>Mouse gut bacterial collection (mGBC) of GemPharmatech.</title>
        <authorList>
            <person name="He Y."/>
            <person name="Dong L."/>
            <person name="Wu D."/>
            <person name="Gao X."/>
            <person name="Lin Z."/>
        </authorList>
    </citation>
    <scope>NUCLEOTIDE SEQUENCE [LARGE SCALE GENOMIC DNA]</scope>
    <source>
        <strain evidence="2 3">54-13</strain>
    </source>
</reference>
<sequence length="1126" mass="125052">MKSTGKSVIKRIAKITAWTIGITIALVVLLLSAAVWILTPARLTPLVRDIANKNLNAEVTLSKAELTLWKTFPHLYIDLDSVTVKSDAFAALDASQRALLPQDADTLVSIDKFHGAINLPALLKGDIKLYDVELTYPKVNAVSYNNEICNFYIVPESEESAEAESSGIPDISINRFEIINRMPIRYISIADSLDISLTLRQSRILNADSKYEVTLDSDLKALLPPDIDIDSMTIAIDGKIQWLHERPEWITLENFNITAGPVRAVINSSINFATPLTFENLAMTVNSLSPEEVISYIPDKWRGNVKELSTDMKIDMAMELTRPYPINSKAMPSCTADIVIKPCKLKYDHYALKDVEADITVAVNGDDINQSTVSLRHLRVATDGARVSVKGSATSLLKNPYIDAHIKASADFSKLPYDMRAAIPGSIKGRLEFDSDARLHLKDLTPKRFHRILVNGNLALHDIDASLPENGIDLYTRNAKITLGTNTSFVTDAQRVDSLLTASVNIDTIRISASGMDIAVKELKGGIGCTNKASSSDTTQINPIGATIKAEGIRYIDSDSIRMWLRGAKLSGAIQRYEGQGRVPLLRLNTGADVAVYADRFNRLFMRNGNFDIKAHMKPRRELPPRLKARYDSLSASHPGLAPDSIFSLMRKSMPGRKVDMSKYDILDFGLDQNTKRMLLKWDVSGSMTAERGMLFSTYFPLRNRIEDIDLCFTTDSVRLNDMKYKAGHSDFRINGAIRNLRQALISRRPVQINLTVESDTLDINQIVQASYKGAAFAEQVREGSISIDNIEDEKAMQQLADSVTQSGETSALLIPMNVRADINMKAKHVMYADITMQDFKGDLLINNGALNLRDLSAGSAIGGAALTALYTAPTKNDIRFGFGLKLNDMHIKEFINLIPAVDSLMPLLKDFDGVIDADIAATTEVDSCMNLILPSLEAAIKLSGENLVLLDAETFKTLSKWLMFKDKKRNVIPHMEVEMLVDNSTLELFPFVFDFDRYRLAVMGSNDLALNYKYHISVLKSPMPFKFGLNLSGNTDKMKVRLGKAKYKPDQAGETIAIVDTTRINLLKEIDRVFSRGAKAARLSGLKVSRKPEKVTFEEFNDTISHNDSIMFIEKGILPKPESDE</sequence>
<organism evidence="2 3">
    <name type="scientific">Heminiphilus faecis</name>
    <dbReference type="NCBI Taxonomy" id="2601703"/>
    <lineage>
        <taxon>Bacteria</taxon>
        <taxon>Pseudomonadati</taxon>
        <taxon>Bacteroidota</taxon>
        <taxon>Bacteroidia</taxon>
        <taxon>Bacteroidales</taxon>
        <taxon>Muribaculaceae</taxon>
        <taxon>Heminiphilus</taxon>
    </lineage>
</organism>
<feature type="transmembrane region" description="Helical" evidence="1">
    <location>
        <begin position="12"/>
        <end position="38"/>
    </location>
</feature>
<dbReference type="PANTHER" id="PTHR30441:SF8">
    <property type="entry name" value="DUF748 DOMAIN-CONTAINING PROTEIN"/>
    <property type="match status" value="1"/>
</dbReference>
<dbReference type="Proteomes" id="UP001565200">
    <property type="component" value="Unassembled WGS sequence"/>
</dbReference>
<keyword evidence="1" id="KW-0812">Transmembrane</keyword>
<gene>
    <name evidence="2" type="ORF">AAK873_00070</name>
</gene>
<proteinExistence type="predicted"/>
<dbReference type="RefSeq" id="WP_369862993.1">
    <property type="nucleotide sequence ID" value="NZ_JBCLPP010000001.1"/>
</dbReference>
<comment type="caution">
    <text evidence="2">The sequence shown here is derived from an EMBL/GenBank/DDBJ whole genome shotgun (WGS) entry which is preliminary data.</text>
</comment>
<keyword evidence="1" id="KW-1133">Transmembrane helix</keyword>
<evidence type="ECO:0000313" key="2">
    <source>
        <dbReference type="EMBL" id="MEY8244007.1"/>
    </source>
</evidence>
<evidence type="ECO:0008006" key="4">
    <source>
        <dbReference type="Google" id="ProtNLM"/>
    </source>
</evidence>
<accession>A0ABV4CRJ6</accession>
<keyword evidence="3" id="KW-1185">Reference proteome</keyword>
<evidence type="ECO:0000256" key="1">
    <source>
        <dbReference type="SAM" id="Phobius"/>
    </source>
</evidence>
<dbReference type="InterPro" id="IPR052894">
    <property type="entry name" value="AsmA-related"/>
</dbReference>
<dbReference type="PANTHER" id="PTHR30441">
    <property type="entry name" value="DUF748 DOMAIN-CONTAINING PROTEIN"/>
    <property type="match status" value="1"/>
</dbReference>
<protein>
    <recommendedName>
        <fullName evidence="4">AsmA-like C-terminal domain-containing protein</fullName>
    </recommendedName>
</protein>
<dbReference type="EMBL" id="JBCLPP010000001">
    <property type="protein sequence ID" value="MEY8244007.1"/>
    <property type="molecule type" value="Genomic_DNA"/>
</dbReference>
<name>A0ABV4CRJ6_9BACT</name>
<evidence type="ECO:0000313" key="3">
    <source>
        <dbReference type="Proteomes" id="UP001565200"/>
    </source>
</evidence>
<keyword evidence="1" id="KW-0472">Membrane</keyword>